<dbReference type="AlphaFoldDB" id="A0A034VBA2"/>
<evidence type="ECO:0008006" key="2">
    <source>
        <dbReference type="Google" id="ProtNLM"/>
    </source>
</evidence>
<organism evidence="1">
    <name type="scientific">Bactrocera dorsalis</name>
    <name type="common">Oriental fruit fly</name>
    <name type="synonym">Dacus dorsalis</name>
    <dbReference type="NCBI Taxonomy" id="27457"/>
    <lineage>
        <taxon>Eukaryota</taxon>
        <taxon>Metazoa</taxon>
        <taxon>Ecdysozoa</taxon>
        <taxon>Arthropoda</taxon>
        <taxon>Hexapoda</taxon>
        <taxon>Insecta</taxon>
        <taxon>Pterygota</taxon>
        <taxon>Neoptera</taxon>
        <taxon>Endopterygota</taxon>
        <taxon>Diptera</taxon>
        <taxon>Brachycera</taxon>
        <taxon>Muscomorpha</taxon>
        <taxon>Tephritoidea</taxon>
        <taxon>Tephritidae</taxon>
        <taxon>Bactrocera</taxon>
        <taxon>Bactrocera</taxon>
    </lineage>
</organism>
<accession>A0A034VBA2</accession>
<dbReference type="EMBL" id="GAKP01019570">
    <property type="protein sequence ID" value="JAC39382.1"/>
    <property type="molecule type" value="Transcribed_RNA"/>
</dbReference>
<reference evidence="1" key="1">
    <citation type="journal article" date="2014" name="BMC Genomics">
        <title>Characterizing the developmental transcriptome of the oriental fruit fly, Bactrocera dorsalis (Diptera: Tephritidae) through comparative genomic analysis with Drosophila melanogaster utilizing modENCODE datasets.</title>
        <authorList>
            <person name="Geib S.M."/>
            <person name="Calla B."/>
            <person name="Hall B."/>
            <person name="Hou S."/>
            <person name="Manoukis N.C."/>
        </authorList>
    </citation>
    <scope>NUCLEOTIDE SEQUENCE</scope>
    <source>
        <strain evidence="1">Punador</strain>
    </source>
</reference>
<sequence length="399" mass="45636">MVVQEYHNRATSESKWKRNISTVNEVVDNEMTEMPSWRDILASVQQLKGFVDASYYILNTFKIRQRIPVNATKLVHFKLNEEDKNSMDCIGIMNENNEHSPVMYYKWSLTEEQFQPIQGYSWLPKQAKLIDMAPILFSKADNEYNVAVLNKHNSSYLLSNLRLNLENLLDGEQFFSNLKHLTIEGEHCFATQAKTNNDLTKVYCISKEMDPHIYEKFVIPGDGIQELLQVGRDTIAILLPDTVEIWTTHPSLNLKQSLFITKAMKMASTMFNNNTFLAIQCEKQANSLHGGTLEIYSSINSTNFGHVQTLDCSDVIQISFEKVTRTGDLLLFTLRRNINAPLTIYQYKGTSGFQQIVGATTLPAIYAYHLLHLENADKQIIALTTSEGLLFVEIVLRKF</sequence>
<name>A0A034VBA2_BACDO</name>
<dbReference type="OrthoDB" id="188713at2759"/>
<proteinExistence type="predicted"/>
<evidence type="ECO:0000313" key="1">
    <source>
        <dbReference type="EMBL" id="JAC39382.1"/>
    </source>
</evidence>
<protein>
    <recommendedName>
        <fullName evidence="2">NudC domain-containing protein 1</fullName>
    </recommendedName>
</protein>